<reference evidence="3" key="1">
    <citation type="submission" date="2021-01" db="EMBL/GenBank/DDBJ databases">
        <title>Whole genome shotgun sequence of Planotetraspora thailandica NBRC 104271.</title>
        <authorList>
            <person name="Komaki H."/>
            <person name="Tamura T."/>
        </authorList>
    </citation>
    <scope>NUCLEOTIDE SEQUENCE</scope>
    <source>
        <strain evidence="3">NBRC 104271</strain>
    </source>
</reference>
<keyword evidence="2" id="KW-0732">Signal</keyword>
<evidence type="ECO:0000256" key="1">
    <source>
        <dbReference type="SAM" id="MobiDB-lite"/>
    </source>
</evidence>
<feature type="signal peptide" evidence="2">
    <location>
        <begin position="1"/>
        <end position="24"/>
    </location>
</feature>
<dbReference type="AlphaFoldDB" id="A0A8J3Y300"/>
<name>A0A8J3Y300_9ACTN</name>
<comment type="caution">
    <text evidence="3">The sequence shown here is derived from an EMBL/GenBank/DDBJ whole genome shotgun (WGS) entry which is preliminary data.</text>
</comment>
<proteinExistence type="predicted"/>
<evidence type="ECO:0000313" key="3">
    <source>
        <dbReference type="EMBL" id="GII59740.1"/>
    </source>
</evidence>
<keyword evidence="4" id="KW-1185">Reference proteome</keyword>
<feature type="chain" id="PRO_5035165283" evidence="2">
    <location>
        <begin position="25"/>
        <end position="90"/>
    </location>
</feature>
<evidence type="ECO:0000313" key="4">
    <source>
        <dbReference type="Proteomes" id="UP000605992"/>
    </source>
</evidence>
<evidence type="ECO:0000256" key="2">
    <source>
        <dbReference type="SAM" id="SignalP"/>
    </source>
</evidence>
<protein>
    <submittedName>
        <fullName evidence="3">Uncharacterized protein</fullName>
    </submittedName>
</protein>
<dbReference type="RefSeq" id="WP_203949776.1">
    <property type="nucleotide sequence ID" value="NZ_BOOR01000095.1"/>
</dbReference>
<dbReference type="PROSITE" id="PS51257">
    <property type="entry name" value="PROKAR_LIPOPROTEIN"/>
    <property type="match status" value="1"/>
</dbReference>
<accession>A0A8J3Y300</accession>
<gene>
    <name evidence="3" type="ORF">Pth03_81290</name>
</gene>
<sequence>MNGRRAKVLCVALGVAALTLTGCATDDEIYVSNFADEHGRACTFVYTAQEGEGWNSSRDVDVSQLDCEYPPAGRTPAPPVTKHLDARPAE</sequence>
<dbReference type="EMBL" id="BOOR01000095">
    <property type="protein sequence ID" value="GII59740.1"/>
    <property type="molecule type" value="Genomic_DNA"/>
</dbReference>
<organism evidence="3 4">
    <name type="scientific">Planotetraspora thailandica</name>
    <dbReference type="NCBI Taxonomy" id="487172"/>
    <lineage>
        <taxon>Bacteria</taxon>
        <taxon>Bacillati</taxon>
        <taxon>Actinomycetota</taxon>
        <taxon>Actinomycetes</taxon>
        <taxon>Streptosporangiales</taxon>
        <taxon>Streptosporangiaceae</taxon>
        <taxon>Planotetraspora</taxon>
    </lineage>
</organism>
<feature type="region of interest" description="Disordered" evidence="1">
    <location>
        <begin position="68"/>
        <end position="90"/>
    </location>
</feature>
<dbReference type="Proteomes" id="UP000605992">
    <property type="component" value="Unassembled WGS sequence"/>
</dbReference>